<dbReference type="SUPFAM" id="SSF103473">
    <property type="entry name" value="MFS general substrate transporter"/>
    <property type="match status" value="1"/>
</dbReference>
<keyword evidence="3 6" id="KW-0812">Transmembrane</keyword>
<protein>
    <submittedName>
        <fullName evidence="8">Bifunctional purine biosynthesis protein PurH</fullName>
    </submittedName>
</protein>
<dbReference type="PROSITE" id="PS50850">
    <property type="entry name" value="MFS"/>
    <property type="match status" value="1"/>
</dbReference>
<proteinExistence type="predicted"/>
<feature type="transmembrane region" description="Helical" evidence="6">
    <location>
        <begin position="108"/>
        <end position="126"/>
    </location>
</feature>
<dbReference type="Pfam" id="PF00083">
    <property type="entry name" value="Sugar_tr"/>
    <property type="match status" value="1"/>
</dbReference>
<evidence type="ECO:0000313" key="8">
    <source>
        <dbReference type="EMBL" id="KAK9759494.1"/>
    </source>
</evidence>
<feature type="transmembrane region" description="Helical" evidence="6">
    <location>
        <begin position="77"/>
        <end position="96"/>
    </location>
</feature>
<dbReference type="InterPro" id="IPR005828">
    <property type="entry name" value="MFS_sugar_transport-like"/>
</dbReference>
<reference evidence="8 9" key="1">
    <citation type="submission" date="2023-04" db="EMBL/GenBank/DDBJ databases">
        <title>Genome of Basidiobolus ranarum AG-B5.</title>
        <authorList>
            <person name="Stajich J.E."/>
            <person name="Carter-House D."/>
            <person name="Gryganskyi A."/>
        </authorList>
    </citation>
    <scope>NUCLEOTIDE SEQUENCE [LARGE SCALE GENOMIC DNA]</scope>
    <source>
        <strain evidence="8 9">AG-B5</strain>
    </source>
</reference>
<accession>A0ABR2WDC3</accession>
<evidence type="ECO:0000256" key="6">
    <source>
        <dbReference type="SAM" id="Phobius"/>
    </source>
</evidence>
<keyword evidence="4 6" id="KW-1133">Transmembrane helix</keyword>
<dbReference type="InterPro" id="IPR036259">
    <property type="entry name" value="MFS_trans_sf"/>
</dbReference>
<evidence type="ECO:0000256" key="1">
    <source>
        <dbReference type="ARBA" id="ARBA00004141"/>
    </source>
</evidence>
<feature type="domain" description="Major facilitator superfamily (MFS) profile" evidence="7">
    <location>
        <begin position="28"/>
        <end position="200"/>
    </location>
</feature>
<evidence type="ECO:0000256" key="4">
    <source>
        <dbReference type="ARBA" id="ARBA00022989"/>
    </source>
</evidence>
<evidence type="ECO:0000313" key="9">
    <source>
        <dbReference type="Proteomes" id="UP001479436"/>
    </source>
</evidence>
<dbReference type="InterPro" id="IPR020846">
    <property type="entry name" value="MFS_dom"/>
</dbReference>
<feature type="transmembrane region" description="Helical" evidence="6">
    <location>
        <begin position="132"/>
        <end position="153"/>
    </location>
</feature>
<evidence type="ECO:0000256" key="5">
    <source>
        <dbReference type="ARBA" id="ARBA00023136"/>
    </source>
</evidence>
<sequence length="200" mass="20547">MSDKKNHNSDVSTCDSKNVKFTPYIWLCGATAALAAFAAGFNSAAPNAPESVIRNCDMSQYNDSGLPACLPMSSGTWGLAVGILAIGGLVGGLSAGPAANKIGRKWTLLFNNFFFIAGAILVATASTVAQFVAGRVIIGIACGAASVVAPMYVAEIATDGARGILGTMFQLFTVIGILTANCAGLGLTNVPGWRYLFEQG</sequence>
<organism evidence="8 9">
    <name type="scientific">Basidiobolus ranarum</name>
    <dbReference type="NCBI Taxonomy" id="34480"/>
    <lineage>
        <taxon>Eukaryota</taxon>
        <taxon>Fungi</taxon>
        <taxon>Fungi incertae sedis</taxon>
        <taxon>Zoopagomycota</taxon>
        <taxon>Entomophthoromycotina</taxon>
        <taxon>Basidiobolomycetes</taxon>
        <taxon>Basidiobolales</taxon>
        <taxon>Basidiobolaceae</taxon>
        <taxon>Basidiobolus</taxon>
    </lineage>
</organism>
<comment type="caution">
    <text evidence="8">The sequence shown here is derived from an EMBL/GenBank/DDBJ whole genome shotgun (WGS) entry which is preliminary data.</text>
</comment>
<dbReference type="Gene3D" id="1.20.1250.20">
    <property type="entry name" value="MFS general substrate transporter like domains"/>
    <property type="match status" value="1"/>
</dbReference>
<gene>
    <name evidence="8" type="primary">HGT20_39</name>
    <name evidence="8" type="ORF">K7432_017468</name>
</gene>
<dbReference type="InterPro" id="IPR005829">
    <property type="entry name" value="Sugar_transporter_CS"/>
</dbReference>
<dbReference type="PANTHER" id="PTHR23503">
    <property type="entry name" value="SOLUTE CARRIER FAMILY 2"/>
    <property type="match status" value="1"/>
</dbReference>
<evidence type="ECO:0000259" key="7">
    <source>
        <dbReference type="PROSITE" id="PS50850"/>
    </source>
</evidence>
<dbReference type="Proteomes" id="UP001479436">
    <property type="component" value="Unassembled WGS sequence"/>
</dbReference>
<dbReference type="PROSITE" id="PS00217">
    <property type="entry name" value="SUGAR_TRANSPORT_2"/>
    <property type="match status" value="1"/>
</dbReference>
<comment type="subcellular location">
    <subcellularLocation>
        <location evidence="1">Membrane</location>
        <topology evidence="1">Multi-pass membrane protein</topology>
    </subcellularLocation>
</comment>
<dbReference type="InterPro" id="IPR045263">
    <property type="entry name" value="GLUT"/>
</dbReference>
<keyword evidence="9" id="KW-1185">Reference proteome</keyword>
<evidence type="ECO:0000256" key="3">
    <source>
        <dbReference type="ARBA" id="ARBA00022692"/>
    </source>
</evidence>
<name>A0ABR2WDC3_9FUNG</name>
<feature type="transmembrane region" description="Helical" evidence="6">
    <location>
        <begin position="165"/>
        <end position="187"/>
    </location>
</feature>
<dbReference type="EMBL" id="JASJQH010003816">
    <property type="protein sequence ID" value="KAK9759494.1"/>
    <property type="molecule type" value="Genomic_DNA"/>
</dbReference>
<feature type="transmembrane region" description="Helical" evidence="6">
    <location>
        <begin position="21"/>
        <end position="41"/>
    </location>
</feature>
<evidence type="ECO:0000256" key="2">
    <source>
        <dbReference type="ARBA" id="ARBA00022448"/>
    </source>
</evidence>
<dbReference type="PANTHER" id="PTHR23503:SF8">
    <property type="entry name" value="FACILITATED GLUCOSE TRANSPORTER PROTEIN 1"/>
    <property type="match status" value="1"/>
</dbReference>
<keyword evidence="2" id="KW-0813">Transport</keyword>
<keyword evidence="5 6" id="KW-0472">Membrane</keyword>